<dbReference type="EMBL" id="MU277337">
    <property type="protein sequence ID" value="KAI0054857.1"/>
    <property type="molecule type" value="Genomic_DNA"/>
</dbReference>
<organism evidence="1 2">
    <name type="scientific">Artomyces pyxidatus</name>
    <dbReference type="NCBI Taxonomy" id="48021"/>
    <lineage>
        <taxon>Eukaryota</taxon>
        <taxon>Fungi</taxon>
        <taxon>Dikarya</taxon>
        <taxon>Basidiomycota</taxon>
        <taxon>Agaricomycotina</taxon>
        <taxon>Agaricomycetes</taxon>
        <taxon>Russulales</taxon>
        <taxon>Auriscalpiaceae</taxon>
        <taxon>Artomyces</taxon>
    </lineage>
</organism>
<evidence type="ECO:0000313" key="1">
    <source>
        <dbReference type="EMBL" id="KAI0054857.1"/>
    </source>
</evidence>
<keyword evidence="2" id="KW-1185">Reference proteome</keyword>
<comment type="caution">
    <text evidence="1">The sequence shown here is derived from an EMBL/GenBank/DDBJ whole genome shotgun (WGS) entry which is preliminary data.</text>
</comment>
<accession>A0ACB8SF45</accession>
<gene>
    <name evidence="1" type="ORF">BV25DRAFT_1816438</name>
</gene>
<reference evidence="1" key="1">
    <citation type="submission" date="2021-03" db="EMBL/GenBank/DDBJ databases">
        <authorList>
            <consortium name="DOE Joint Genome Institute"/>
            <person name="Ahrendt S."/>
            <person name="Looney B.P."/>
            <person name="Miyauchi S."/>
            <person name="Morin E."/>
            <person name="Drula E."/>
            <person name="Courty P.E."/>
            <person name="Chicoki N."/>
            <person name="Fauchery L."/>
            <person name="Kohler A."/>
            <person name="Kuo A."/>
            <person name="Labutti K."/>
            <person name="Pangilinan J."/>
            <person name="Lipzen A."/>
            <person name="Riley R."/>
            <person name="Andreopoulos W."/>
            <person name="He G."/>
            <person name="Johnson J."/>
            <person name="Barry K.W."/>
            <person name="Grigoriev I.V."/>
            <person name="Nagy L."/>
            <person name="Hibbett D."/>
            <person name="Henrissat B."/>
            <person name="Matheny P.B."/>
            <person name="Labbe J."/>
            <person name="Martin F."/>
        </authorList>
    </citation>
    <scope>NUCLEOTIDE SEQUENCE</scope>
    <source>
        <strain evidence="1">HHB10654</strain>
    </source>
</reference>
<protein>
    <submittedName>
        <fullName evidence="1">Uncharacterized protein</fullName>
    </submittedName>
</protein>
<evidence type="ECO:0000313" key="2">
    <source>
        <dbReference type="Proteomes" id="UP000814140"/>
    </source>
</evidence>
<reference evidence="1" key="2">
    <citation type="journal article" date="2022" name="New Phytol.">
        <title>Evolutionary transition to the ectomycorrhizal habit in the genomes of a hyperdiverse lineage of mushroom-forming fungi.</title>
        <authorList>
            <person name="Looney B."/>
            <person name="Miyauchi S."/>
            <person name="Morin E."/>
            <person name="Drula E."/>
            <person name="Courty P.E."/>
            <person name="Kohler A."/>
            <person name="Kuo A."/>
            <person name="LaButti K."/>
            <person name="Pangilinan J."/>
            <person name="Lipzen A."/>
            <person name="Riley R."/>
            <person name="Andreopoulos W."/>
            <person name="He G."/>
            <person name="Johnson J."/>
            <person name="Nolan M."/>
            <person name="Tritt A."/>
            <person name="Barry K.W."/>
            <person name="Grigoriev I.V."/>
            <person name="Nagy L.G."/>
            <person name="Hibbett D."/>
            <person name="Henrissat B."/>
            <person name="Matheny P.B."/>
            <person name="Labbe J."/>
            <person name="Martin F.M."/>
        </authorList>
    </citation>
    <scope>NUCLEOTIDE SEQUENCE</scope>
    <source>
        <strain evidence="1">HHB10654</strain>
    </source>
</reference>
<dbReference type="Proteomes" id="UP000814140">
    <property type="component" value="Unassembled WGS sequence"/>
</dbReference>
<sequence length="547" mass="63183">MELLLRLYTTPSANTNLSEGTTAGWIEASLRIAHLHGKSSHTAKRLRAWTRAFLDNPQNLPRNPYGWWNTSLLDNNDFADKLRLHLQAVGKYVAAHDIVDFVNKPTVRARYKISRAINIRTAQRWMHELGYRWKVTPKGQYVDGHEREDVQIYRDGTYLPKMAERNGRSRIWERDGTLKILPEGEIVVDWFHDETHFSANDRRELRWVHKDEKPIPRAKTEGVTLMVADFVSADYGWLRSPDGDESARVIFRSGKNREGYWYNEDIVAHADTAMDILDKHRPGERHRLIYDNATIHKKCPDDALSARYMSKKPTADDKPWFGVMRTVTGEDGKPIYGPDGKLLKEKIRMGDGTLPNGEPQSLYFPEGHEQAGVFKGMLQILVERGFPKAQMEKLRAQCNKFKCPEVWDPAKPCCCRRLLFNQPDFVNVPSILENHCHARGYEVIFLPKFHCELNPIEQCWGAAKRVYREYPPSAKEADLETNALKALDSVPLLQIRRFSTRTHRFEDAYRRGLSGKQAAWATKKYHGHRVLPDTILDQLEEKGITRD</sequence>
<proteinExistence type="predicted"/>
<name>A0ACB8SF45_9AGAM</name>